<name>A0ACB8B1E7_9AGAM</name>
<dbReference type="Proteomes" id="UP000790709">
    <property type="component" value="Unassembled WGS sequence"/>
</dbReference>
<dbReference type="EMBL" id="MU266646">
    <property type="protein sequence ID" value="KAH7919590.1"/>
    <property type="molecule type" value="Genomic_DNA"/>
</dbReference>
<comment type="caution">
    <text evidence="1">The sequence shown here is derived from an EMBL/GenBank/DDBJ whole genome shotgun (WGS) entry which is preliminary data.</text>
</comment>
<evidence type="ECO:0000313" key="1">
    <source>
        <dbReference type="EMBL" id="KAH7919590.1"/>
    </source>
</evidence>
<reference evidence="1" key="1">
    <citation type="journal article" date="2021" name="New Phytol.">
        <title>Evolutionary innovations through gain and loss of genes in the ectomycorrhizal Boletales.</title>
        <authorList>
            <person name="Wu G."/>
            <person name="Miyauchi S."/>
            <person name="Morin E."/>
            <person name="Kuo A."/>
            <person name="Drula E."/>
            <person name="Varga T."/>
            <person name="Kohler A."/>
            <person name="Feng B."/>
            <person name="Cao Y."/>
            <person name="Lipzen A."/>
            <person name="Daum C."/>
            <person name="Hundley H."/>
            <person name="Pangilinan J."/>
            <person name="Johnson J."/>
            <person name="Barry K."/>
            <person name="LaButti K."/>
            <person name="Ng V."/>
            <person name="Ahrendt S."/>
            <person name="Min B."/>
            <person name="Choi I.G."/>
            <person name="Park H."/>
            <person name="Plett J.M."/>
            <person name="Magnuson J."/>
            <person name="Spatafora J.W."/>
            <person name="Nagy L.G."/>
            <person name="Henrissat B."/>
            <person name="Grigoriev I.V."/>
            <person name="Yang Z.L."/>
            <person name="Xu J."/>
            <person name="Martin F.M."/>
        </authorList>
    </citation>
    <scope>NUCLEOTIDE SEQUENCE</scope>
    <source>
        <strain evidence="1">KUC20120723A-06</strain>
    </source>
</reference>
<organism evidence="1 2">
    <name type="scientific">Leucogyrophana mollusca</name>
    <dbReference type="NCBI Taxonomy" id="85980"/>
    <lineage>
        <taxon>Eukaryota</taxon>
        <taxon>Fungi</taxon>
        <taxon>Dikarya</taxon>
        <taxon>Basidiomycota</taxon>
        <taxon>Agaricomycotina</taxon>
        <taxon>Agaricomycetes</taxon>
        <taxon>Agaricomycetidae</taxon>
        <taxon>Boletales</taxon>
        <taxon>Boletales incertae sedis</taxon>
        <taxon>Leucogyrophana</taxon>
    </lineage>
</organism>
<keyword evidence="2" id="KW-1185">Reference proteome</keyword>
<protein>
    <submittedName>
        <fullName evidence="1">Uncharacterized protein</fullName>
    </submittedName>
</protein>
<gene>
    <name evidence="1" type="ORF">BV22DRAFT_852828</name>
</gene>
<sequence>MKRLLKHLKPSKKSVELTSSPLPLVQDEENEEDEDRQWWETDNEVEYYKDEAKRTKAYAKCREHFQAQLQSGKSSQFDDLLHDVGATAGKHPKDLALQNLALCSSIEALHLGHFERSLCCLHALDKSEHLPATHLRLSYTYNVQGYRNKAAEHIRLAQGLLLDDTHIGTLDRTSQSRHSRFHDFLSFYLACTVLEDFRSVHLDGPQSAPFLASLIWEKWLKNRLPSEYDVVSVFLLGMYYDVIGKDSGEPSRLALFDEIVATLVRQSRHADAFRVFMLRVEHSSPSWDNHLSFLKHLKKLPSANSMLARVSPAFTAEIELSKARHLHLINKDRKQRDKLLASATNNYRKCGHAWGHIDVQALQSFLIDDRHRDVDSILETAITGTANAVDAFGQADFPGRQMSLLDSLLKPLSFVDDNTMVYEVHKTLRDLYRVTGRTAKFWVVHLLVMSIEVGVSADIGSFLEDCEEFPPQILAVADSNITLLRLKVMFLVAYRTGNTRKIVEHGKGYMDALEASDLQVVASETAEILAAAMLVFDPDAVSPELQREAFSSAQTLLTRWGAVDDALDRTDSAARKMLLLARGCIEFRSVLPPTALAEAKGYLVEVSKLAFDVEEGTTFFIRSSNVEAFYLEALEGYESAIACTVAALRIYGGHDDIETSALAELKMHNARRRVLLSADLTDDSKKSVMLKEAIEELTESLEWYEMTTQVGEILECRYWKALAQHRLGQAEDAALTLSQAVRILEFLIDDAPTSSSATVGSLQYRHSLSTGKNVRRIFNLGLEIATSCEEAPGAWEWIQHSKARSLSDMLKFHGTQVERYPEIYLDDLDWLYRDSPFVDIRLDSLAPLFRMTQLSKSLRSALPEDRAGIKADLRELKKGMREDPVLHGSLAVLTGAPATIDDLQWMSLTSTERVIFFDWTAVGDLLFLVHVEVVNAQIWPEPTPGQRPREVNTRIRMHKLGITVSEVERWRNSGVEGHRYLDRKELSGPDAYDNLNMLRELIAPIKDISREGDMLVLCPTKPLHGIPLHAIEIDVDDDGESVVLLERNPVIYTYSLSVLRQCLARSKSHMKPSAERKAAFFGVYEGIRVNDPEPTHISTHLKALSARFSSSVSFGDQVTHEEFKLRSAEATALVHFHGHTLDQVVALEQSLVLAHEQRFSAQEIFDLELRCAPIVTLIACSSTDQATMPGDEPLGILSAFLYSGAGSAIGTLWKTRSEDGRAWAHEFYSSFESCRAEKLYGIGEDVPVVNLARCLQKAAMAIKAKDDTNAPYHWAQFVLYGSWFGMA</sequence>
<accession>A0ACB8B1E7</accession>
<evidence type="ECO:0000313" key="2">
    <source>
        <dbReference type="Proteomes" id="UP000790709"/>
    </source>
</evidence>
<proteinExistence type="predicted"/>